<dbReference type="Proteomes" id="UP001234495">
    <property type="component" value="Unassembled WGS sequence"/>
</dbReference>
<comment type="caution">
    <text evidence="1">The sequence shown here is derived from an EMBL/GenBank/DDBJ whole genome shotgun (WGS) entry which is preliminary data.</text>
</comment>
<gene>
    <name evidence="1" type="ORF">J2S19_000415</name>
</gene>
<proteinExistence type="predicted"/>
<dbReference type="RefSeq" id="WP_307336385.1">
    <property type="nucleotide sequence ID" value="NZ_JAUSUD010000001.1"/>
</dbReference>
<accession>A0ABT9ZA82</accession>
<protein>
    <recommendedName>
        <fullName evidence="3">DUF2357 domain-containing protein</fullName>
    </recommendedName>
</protein>
<dbReference type="EMBL" id="JAUSUD010000001">
    <property type="protein sequence ID" value="MDQ0229165.1"/>
    <property type="molecule type" value="Genomic_DNA"/>
</dbReference>
<reference evidence="1 2" key="1">
    <citation type="submission" date="2023-07" db="EMBL/GenBank/DDBJ databases">
        <title>Genomic Encyclopedia of Type Strains, Phase IV (KMG-IV): sequencing the most valuable type-strain genomes for metagenomic binning, comparative biology and taxonomic classification.</title>
        <authorList>
            <person name="Goeker M."/>
        </authorList>
    </citation>
    <scope>NUCLEOTIDE SEQUENCE [LARGE SCALE GENOMIC DNA]</scope>
    <source>
        <strain evidence="1 2">DSM 29005</strain>
    </source>
</reference>
<evidence type="ECO:0008006" key="3">
    <source>
        <dbReference type="Google" id="ProtNLM"/>
    </source>
</evidence>
<evidence type="ECO:0000313" key="2">
    <source>
        <dbReference type="Proteomes" id="UP001234495"/>
    </source>
</evidence>
<evidence type="ECO:0000313" key="1">
    <source>
        <dbReference type="EMBL" id="MDQ0229165.1"/>
    </source>
</evidence>
<keyword evidence="2" id="KW-1185">Reference proteome</keyword>
<sequence length="436" mass="51888">MDYIYIDEKGPQETIRITAPYDEEMKIKLGSDRMNVYVADLIKVNEAHLHEVEKRFVLIEETYKSSRRFSSQRELKGMDIIKDNFEFGIASLKDNELHLFHSLFDLLLETKVENLLFSINKMSLVADKRLRSWILNLEEKRLIDSAWLLKYSLVKYLEIEASSEVVKTIFDLTKSNKEVLTEIQKDMTAFVHKHKHIRRMELQLLEYKKIIQTIRNTKHFVRDRPFDKVSFDWEKVSFDVDLWLTEMFFANKYNKSSTELILDQGIPVEPFKNLQISSIKNDQNSTEHVGLRISDILVVLSGKYMSKFTRELKYDKNSPEKRKVLSIEWFQLDEKQFHLIKKIKEYLFPEHSMYCFIVDTYFDDSVFFETYLKYISNYETFDKYIKDLHNHSEQHFAFFTNLAITRWQTAINKEREISATYGSVNSGINKGIVRPI</sequence>
<organism evidence="1 2">
    <name type="scientific">Metabacillus malikii</name>
    <dbReference type="NCBI Taxonomy" id="1504265"/>
    <lineage>
        <taxon>Bacteria</taxon>
        <taxon>Bacillati</taxon>
        <taxon>Bacillota</taxon>
        <taxon>Bacilli</taxon>
        <taxon>Bacillales</taxon>
        <taxon>Bacillaceae</taxon>
        <taxon>Metabacillus</taxon>
    </lineage>
</organism>
<name>A0ABT9ZA82_9BACI</name>